<dbReference type="SMART" id="SM00283">
    <property type="entry name" value="MA"/>
    <property type="match status" value="1"/>
</dbReference>
<proteinExistence type="inferred from homology"/>
<dbReference type="InterPro" id="IPR024478">
    <property type="entry name" value="HlyB_4HB_MCP"/>
</dbReference>
<dbReference type="RefSeq" id="WP_046829033.1">
    <property type="nucleotide sequence ID" value="NZ_LBIA02000001.1"/>
</dbReference>
<dbReference type="GO" id="GO:0006935">
    <property type="term" value="P:chemotaxis"/>
    <property type="evidence" value="ECO:0007669"/>
    <property type="project" value="InterPro"/>
</dbReference>
<evidence type="ECO:0000313" key="8">
    <source>
        <dbReference type="Proteomes" id="UP000034832"/>
    </source>
</evidence>
<gene>
    <name evidence="7" type="ORF">YH63_002135</name>
</gene>
<organism evidence="7 8">
    <name type="scientific">Afipia massiliensis</name>
    <dbReference type="NCBI Taxonomy" id="211460"/>
    <lineage>
        <taxon>Bacteria</taxon>
        <taxon>Pseudomonadati</taxon>
        <taxon>Pseudomonadota</taxon>
        <taxon>Alphaproteobacteria</taxon>
        <taxon>Hyphomicrobiales</taxon>
        <taxon>Nitrobacteraceae</taxon>
        <taxon>Afipia</taxon>
    </lineage>
</organism>
<feature type="domain" description="Methyl-accepting transducer" evidence="5">
    <location>
        <begin position="279"/>
        <end position="540"/>
    </location>
</feature>
<protein>
    <submittedName>
        <fullName evidence="7">Methyl-accepting chemotaxis protein</fullName>
    </submittedName>
</protein>
<dbReference type="PRINTS" id="PR00260">
    <property type="entry name" value="CHEMTRNSDUCR"/>
</dbReference>
<keyword evidence="4" id="KW-1133">Transmembrane helix</keyword>
<sequence length="560" mass="59246">MLSRLSIRTKLIALVSILLVALTAMGVFAIVEMRAINASAQVIKNSWLPSVRLVGELRTQSARYRAVLRDYLTEPDEKFMADIQRNLDARARDYDTANKAYEPMISSPQEAALYKELSATWKTFREAADEVIAHARKRETAQARAVNAQRATVAGRSMDAVLTKLVELNDNGAAASGLKAENDYEMAFRIVLAALIAMVLAGLCAAILIVRDVARGIGSVLTPMRALATGDLTTQVPHQGESTEIGQIADTVQVFKDAMIAKKAADEAAAAEAAVKMRRAEMLDKATGSFEGMIGELISSLSSASTEMEATASTLTNAADNTRQLSSAAANASHDVSESIQSTATATEEITSSVKEIGRQVLESSRVAQVAVQQAEKTDTSIAVLSQAANRIGDVVKLITAIADQTNLLALNATIEAARAGEAGRGFAVVASEVKALAAQTAKATDEITAQISDMQIATGDSVVTIKEISSTINLMSEISSTIAAAVEEQGAATQEIARNVQQAAELSMRVATNITDVDRSNGETGAASAQVLSAAQSLSKESNHLQMEVRNFLSTIRAA</sequence>
<dbReference type="PANTHER" id="PTHR32089">
    <property type="entry name" value="METHYL-ACCEPTING CHEMOTAXIS PROTEIN MCPB"/>
    <property type="match status" value="1"/>
</dbReference>
<dbReference type="PROSITE" id="PS50111">
    <property type="entry name" value="CHEMOTAXIS_TRANSDUC_2"/>
    <property type="match status" value="1"/>
</dbReference>
<evidence type="ECO:0000313" key="7">
    <source>
        <dbReference type="EMBL" id="TKT70304.1"/>
    </source>
</evidence>
<accession>A0A4U6BNM8</accession>
<dbReference type="InterPro" id="IPR003660">
    <property type="entry name" value="HAMP_dom"/>
</dbReference>
<keyword evidence="1 3" id="KW-0807">Transducer</keyword>
<keyword evidence="8" id="KW-1185">Reference proteome</keyword>
<evidence type="ECO:0000259" key="6">
    <source>
        <dbReference type="PROSITE" id="PS50885"/>
    </source>
</evidence>
<evidence type="ECO:0000256" key="3">
    <source>
        <dbReference type="PROSITE-ProRule" id="PRU00284"/>
    </source>
</evidence>
<dbReference type="SUPFAM" id="SSF158472">
    <property type="entry name" value="HAMP domain-like"/>
    <property type="match status" value="1"/>
</dbReference>
<dbReference type="PANTHER" id="PTHR32089:SF112">
    <property type="entry name" value="LYSOZYME-LIKE PROTEIN-RELATED"/>
    <property type="match status" value="1"/>
</dbReference>
<dbReference type="Proteomes" id="UP000034832">
    <property type="component" value="Unassembled WGS sequence"/>
</dbReference>
<dbReference type="Gene3D" id="1.10.287.950">
    <property type="entry name" value="Methyl-accepting chemotaxis protein"/>
    <property type="match status" value="1"/>
</dbReference>
<dbReference type="Pfam" id="PF00672">
    <property type="entry name" value="HAMP"/>
    <property type="match status" value="1"/>
</dbReference>
<evidence type="ECO:0000256" key="1">
    <source>
        <dbReference type="ARBA" id="ARBA00023224"/>
    </source>
</evidence>
<dbReference type="InterPro" id="IPR004089">
    <property type="entry name" value="MCPsignal_dom"/>
</dbReference>
<dbReference type="GO" id="GO:0004888">
    <property type="term" value="F:transmembrane signaling receptor activity"/>
    <property type="evidence" value="ECO:0007669"/>
    <property type="project" value="InterPro"/>
</dbReference>
<name>A0A4U6BNM8_9BRAD</name>
<evidence type="ECO:0000259" key="5">
    <source>
        <dbReference type="PROSITE" id="PS50111"/>
    </source>
</evidence>
<evidence type="ECO:0000256" key="2">
    <source>
        <dbReference type="ARBA" id="ARBA00029447"/>
    </source>
</evidence>
<feature type="transmembrane region" description="Helical" evidence="4">
    <location>
        <begin position="186"/>
        <end position="210"/>
    </location>
</feature>
<evidence type="ECO:0000256" key="4">
    <source>
        <dbReference type="SAM" id="Phobius"/>
    </source>
</evidence>
<feature type="domain" description="HAMP" evidence="6">
    <location>
        <begin position="211"/>
        <end position="264"/>
    </location>
</feature>
<keyword evidence="4" id="KW-0812">Transmembrane</keyword>
<dbReference type="EMBL" id="LBIA02000001">
    <property type="protein sequence ID" value="TKT70304.1"/>
    <property type="molecule type" value="Genomic_DNA"/>
</dbReference>
<dbReference type="GO" id="GO:0007165">
    <property type="term" value="P:signal transduction"/>
    <property type="evidence" value="ECO:0007669"/>
    <property type="project" value="UniProtKB-KW"/>
</dbReference>
<comment type="similarity">
    <text evidence="2">Belongs to the methyl-accepting chemotaxis (MCP) protein family.</text>
</comment>
<dbReference type="OrthoDB" id="3289104at2"/>
<comment type="caution">
    <text evidence="7">The sequence shown here is derived from an EMBL/GenBank/DDBJ whole genome shotgun (WGS) entry which is preliminary data.</text>
</comment>
<reference evidence="7" key="1">
    <citation type="submission" date="2019-04" db="EMBL/GenBank/DDBJ databases">
        <title>Whole genome sequencing of cave bacteria.</title>
        <authorList>
            <person name="Gan H.M."/>
            <person name="Barton H."/>
            <person name="Savka M.A."/>
        </authorList>
    </citation>
    <scope>NUCLEOTIDE SEQUENCE [LARGE SCALE GENOMIC DNA]</scope>
    <source>
        <strain evidence="7">LC387</strain>
    </source>
</reference>
<dbReference type="PROSITE" id="PS50885">
    <property type="entry name" value="HAMP"/>
    <property type="match status" value="1"/>
</dbReference>
<dbReference type="STRING" id="211460.YH63_16740"/>
<keyword evidence="4" id="KW-0472">Membrane</keyword>
<dbReference type="GO" id="GO:0016020">
    <property type="term" value="C:membrane"/>
    <property type="evidence" value="ECO:0007669"/>
    <property type="project" value="InterPro"/>
</dbReference>
<dbReference type="InterPro" id="IPR004090">
    <property type="entry name" value="Chemotax_Me-accpt_rcpt"/>
</dbReference>
<dbReference type="SMART" id="SM00304">
    <property type="entry name" value="HAMP"/>
    <property type="match status" value="1"/>
</dbReference>
<dbReference type="SUPFAM" id="SSF58104">
    <property type="entry name" value="Methyl-accepting chemotaxis protein (MCP) signaling domain"/>
    <property type="match status" value="1"/>
</dbReference>
<dbReference type="Gene3D" id="6.10.340.10">
    <property type="match status" value="1"/>
</dbReference>
<dbReference type="AlphaFoldDB" id="A0A4U6BNM8"/>
<dbReference type="Pfam" id="PF12729">
    <property type="entry name" value="4HB_MCP_1"/>
    <property type="match status" value="1"/>
</dbReference>
<dbReference type="Pfam" id="PF00015">
    <property type="entry name" value="MCPsignal"/>
    <property type="match status" value="1"/>
</dbReference>